<feature type="domain" description="Purple acid phosphatase C-terminal" evidence="11">
    <location>
        <begin position="587"/>
        <end position="643"/>
    </location>
</feature>
<feature type="domain" description="Purple acid phosphatase Fn3-like" evidence="13">
    <location>
        <begin position="106"/>
        <end position="224"/>
    </location>
</feature>
<dbReference type="PANTHER" id="PTHR45778">
    <property type="entry name" value="PURPLE ACID PHOSPHATASE-RELATED"/>
    <property type="match status" value="1"/>
</dbReference>
<keyword evidence="7" id="KW-0378">Hydrolase</keyword>
<evidence type="ECO:0000256" key="9">
    <source>
        <dbReference type="SAM" id="MobiDB-lite"/>
    </source>
</evidence>
<dbReference type="InterPro" id="IPR040974">
    <property type="entry name" value="Fn3_PAP"/>
</dbReference>
<dbReference type="InterPro" id="IPR029052">
    <property type="entry name" value="Metallo-depent_PP-like"/>
</dbReference>
<protein>
    <recommendedName>
        <fullName evidence="7">Purple acid phosphatase</fullName>
        <ecNumber evidence="7">3.1.3.2</ecNumber>
    </recommendedName>
</protein>
<dbReference type="GO" id="GO:0005576">
    <property type="term" value="C:extracellular region"/>
    <property type="evidence" value="ECO:0007669"/>
    <property type="project" value="UniProtKB-SubCell"/>
</dbReference>
<keyword evidence="6" id="KW-0325">Glycoprotein</keyword>
<evidence type="ECO:0000259" key="13">
    <source>
        <dbReference type="Pfam" id="PF17808"/>
    </source>
</evidence>
<evidence type="ECO:0000313" key="15">
    <source>
        <dbReference type="Proteomes" id="UP000825729"/>
    </source>
</evidence>
<keyword evidence="8" id="KW-0175">Coiled coil</keyword>
<dbReference type="SUPFAM" id="SSF49363">
    <property type="entry name" value="Purple acid phosphatase, N-terminal domain"/>
    <property type="match status" value="1"/>
</dbReference>
<evidence type="ECO:0000256" key="1">
    <source>
        <dbReference type="ARBA" id="ARBA00004613"/>
    </source>
</evidence>
<evidence type="ECO:0000313" key="14">
    <source>
        <dbReference type="EMBL" id="KAG9439090.1"/>
    </source>
</evidence>
<feature type="domain" description="Calcineurin-like phosphoesterase" evidence="10">
    <location>
        <begin position="347"/>
        <end position="562"/>
    </location>
</feature>
<accession>A0AAV7DSQ1</accession>
<gene>
    <name evidence="14" type="ORF">H6P81_019255</name>
</gene>
<dbReference type="EC" id="3.1.3.2" evidence="7"/>
<dbReference type="InterPro" id="IPR008963">
    <property type="entry name" value="Purple_acid_Pase-like_N"/>
</dbReference>
<proteinExistence type="inferred from homology"/>
<organism evidence="14 15">
    <name type="scientific">Aristolochia fimbriata</name>
    <name type="common">White veined hardy Dutchman's pipe vine</name>
    <dbReference type="NCBI Taxonomy" id="158543"/>
    <lineage>
        <taxon>Eukaryota</taxon>
        <taxon>Viridiplantae</taxon>
        <taxon>Streptophyta</taxon>
        <taxon>Embryophyta</taxon>
        <taxon>Tracheophyta</taxon>
        <taxon>Spermatophyta</taxon>
        <taxon>Magnoliopsida</taxon>
        <taxon>Magnoliidae</taxon>
        <taxon>Piperales</taxon>
        <taxon>Aristolochiaceae</taxon>
        <taxon>Aristolochia</taxon>
    </lineage>
</organism>
<comment type="subunit">
    <text evidence="3">Homodimer.</text>
</comment>
<feature type="coiled-coil region" evidence="8">
    <location>
        <begin position="993"/>
        <end position="1027"/>
    </location>
</feature>
<evidence type="ECO:0000259" key="11">
    <source>
        <dbReference type="Pfam" id="PF14008"/>
    </source>
</evidence>
<evidence type="ECO:0000256" key="5">
    <source>
        <dbReference type="ARBA" id="ARBA00022729"/>
    </source>
</evidence>
<dbReference type="InterPro" id="IPR041792">
    <property type="entry name" value="MPP_PAP"/>
</dbReference>
<reference evidence="14 15" key="1">
    <citation type="submission" date="2021-07" db="EMBL/GenBank/DDBJ databases">
        <title>The Aristolochia fimbriata genome: insights into angiosperm evolution, floral development and chemical biosynthesis.</title>
        <authorList>
            <person name="Jiao Y."/>
        </authorList>
    </citation>
    <scope>NUCLEOTIDE SEQUENCE [LARGE SCALE GENOMIC DNA]</scope>
    <source>
        <strain evidence="14">IBCAS-2021</strain>
        <tissue evidence="14">Leaf</tissue>
    </source>
</reference>
<dbReference type="InterPro" id="IPR025733">
    <property type="entry name" value="PAPs_C"/>
</dbReference>
<dbReference type="Pfam" id="PF16656">
    <property type="entry name" value="Pur_ac_phosph_N"/>
    <property type="match status" value="1"/>
</dbReference>
<dbReference type="Pfam" id="PF14008">
    <property type="entry name" value="Metallophos_C"/>
    <property type="match status" value="1"/>
</dbReference>
<dbReference type="Gene3D" id="2.60.40.380">
    <property type="entry name" value="Purple acid phosphatase-like, N-terminal"/>
    <property type="match status" value="1"/>
</dbReference>
<evidence type="ECO:0000256" key="7">
    <source>
        <dbReference type="RuleBase" id="RU361203"/>
    </source>
</evidence>
<dbReference type="PANTHER" id="PTHR45778:SF16">
    <property type="entry name" value="INACTIVE PURPLE ACID PHOSPHATASE 1-RELATED"/>
    <property type="match status" value="1"/>
</dbReference>
<evidence type="ECO:0000256" key="4">
    <source>
        <dbReference type="ARBA" id="ARBA00022525"/>
    </source>
</evidence>
<feature type="domain" description="Purple acid phosphatase N-terminal" evidence="12">
    <location>
        <begin position="232"/>
        <end position="335"/>
    </location>
</feature>
<feature type="region of interest" description="Disordered" evidence="9">
    <location>
        <begin position="744"/>
        <end position="766"/>
    </location>
</feature>
<evidence type="ECO:0000259" key="10">
    <source>
        <dbReference type="Pfam" id="PF00149"/>
    </source>
</evidence>
<evidence type="ECO:0000256" key="6">
    <source>
        <dbReference type="ARBA" id="ARBA00023180"/>
    </source>
</evidence>
<dbReference type="Gene3D" id="3.60.21.10">
    <property type="match status" value="1"/>
</dbReference>
<dbReference type="SUPFAM" id="SSF56300">
    <property type="entry name" value="Metallo-dependent phosphatases"/>
    <property type="match status" value="1"/>
</dbReference>
<comment type="subcellular location">
    <subcellularLocation>
        <location evidence="1">Secreted</location>
    </subcellularLocation>
</comment>
<keyword evidence="4" id="KW-0964">Secreted</keyword>
<sequence>MLLWLFRIREFLFKHMPVDSFVKKAHLLEVEILSLEVKNEFDSEIHMRDSSSSNLVLGTMEFHWLYLFLIILGIVRIGEARSIGDQPLANIAIHKTTYAIHDSAFVKASPSVMGVKGENSVWVNVTFGWPNPSDDDWIGVFSPGDFNVSTCERENKRVQAPYLCTAPIKYQFANYSSPDYRNTGKGVMKLQLINQRSDFAFALFSGGLSNPKLIAVSNKITFANPKAPLYPRLAQGKAWNEMTVTWTSGYSIEEAEPFVQWGRVGGHQIRSPAGTLTFSRNSMCGAPARTVGWRDPGFIHTGFLKDLWPNAMYTYKLGHKLSNGSYDWSQTYAFKASPFPGQDSLQRVIIFGDMGKAERDSSNEFNNYQPGSLNTTDQLIKDVKNYDIVFHIGDLPYANGYISQWDQFTAQVEPIASVVPYMTASGNHERDWPGSGSFYGNMDSGGECGVVAETMFYVPAENRAKYWYSTDYGMFRFCIADTEHDWREGTEQYKFIEECFATVDRRKQPWLIFLAHRVLGYSSNSWYAQEGSFEEPMGRESLQGLWQKYKVDLAFYGHVHNYERTCPIYQNICTNNEKNNYVGPLNGTIHIVAGGGGAGLADFTTLQTRWSIYKDHDFGFVKMTAFDHSRLLVEYKKSRDGKIPSSECRIFLGVESGSTFLGRKSEGRERTMDIWVVAAAAGAGYLAKFWQNVVKDRDVLTGSFAGNTTEEKSNVILKSEKEVAQKRSEFGTLNNKDECVFRRRVRRQKSESNSPNKEETSANSAEMISDISRLSIDPTQTIASTSALTEDETKENDHVFPGKLDSASKSPTNAWQPDFSPRYFTMGSGFGKTGSFNSKCSRPYYSVKPMTSLESCLIAQIYKQHVETEEYIFSSLPSTSNSAISPFFVTDGKQIISRPEFSCSSLDSTKRKLEITGGSGVRETYITDSTSNMQGAGLIELPRKVIRQRRKVKHNRSSISNVTPTAKCVKSQGSPDSMILLCVGIVLGVISTIVSYKKEVDNLNELLKQSQNLVQDLQEELDMKDSLTVKELTNESWELQEMVNPSADTKADENEDFRSKIEAELEAELERLELNMNAACLETTLSGPSEIDPDLVGDLVQGELKAELINRVHDLGHDTDSSSTNCTNSSKHAVSPKELSLRLHELIESRLEERIAELETELQDTKRRLHLAETEKMNSNRDMSYSEFESSSTQGSPTVLDHGNSMVEPLFMNLSGDALNAYNEAYNEFMRIAEVEGTPSATESKSKHTDDRRVYSLDCSLVYDQIGVGGNGTGLIQDAGIRELGQLGFGKSSLWEQKEGPCEIDSEDEDDELGKLLIKQIVEKTRQGSPVVLNAQRMLRSLDEQLPPE</sequence>
<evidence type="ECO:0000256" key="8">
    <source>
        <dbReference type="SAM" id="Coils"/>
    </source>
</evidence>
<keyword evidence="5" id="KW-0732">Signal</keyword>
<name>A0AAV7DSQ1_ARIFI</name>
<dbReference type="EMBL" id="JAINDJ010000008">
    <property type="protein sequence ID" value="KAG9439090.1"/>
    <property type="molecule type" value="Genomic_DNA"/>
</dbReference>
<comment type="similarity">
    <text evidence="2 7">Belongs to the metallophosphoesterase superfamily. Purple acid phosphatase family.</text>
</comment>
<keyword evidence="15" id="KW-1185">Reference proteome</keyword>
<dbReference type="GO" id="GO:0046872">
    <property type="term" value="F:metal ion binding"/>
    <property type="evidence" value="ECO:0007669"/>
    <property type="project" value="InterPro"/>
</dbReference>
<comment type="caution">
    <text evidence="14">The sequence shown here is derived from an EMBL/GenBank/DDBJ whole genome shotgun (WGS) entry which is preliminary data.</text>
</comment>
<dbReference type="Proteomes" id="UP000825729">
    <property type="component" value="Unassembled WGS sequence"/>
</dbReference>
<dbReference type="Pfam" id="PF00149">
    <property type="entry name" value="Metallophos"/>
    <property type="match status" value="1"/>
</dbReference>
<dbReference type="InterPro" id="IPR004843">
    <property type="entry name" value="Calcineurin-like_PHP"/>
</dbReference>
<comment type="catalytic activity">
    <reaction evidence="7">
        <text>a phosphate monoester + H2O = an alcohol + phosphate</text>
        <dbReference type="Rhea" id="RHEA:15017"/>
        <dbReference type="ChEBI" id="CHEBI:15377"/>
        <dbReference type="ChEBI" id="CHEBI:30879"/>
        <dbReference type="ChEBI" id="CHEBI:43474"/>
        <dbReference type="ChEBI" id="CHEBI:67140"/>
        <dbReference type="EC" id="3.1.3.2"/>
    </reaction>
</comment>
<dbReference type="CDD" id="cd00839">
    <property type="entry name" value="MPP_PAPs"/>
    <property type="match status" value="1"/>
</dbReference>
<evidence type="ECO:0000256" key="3">
    <source>
        <dbReference type="ARBA" id="ARBA00011738"/>
    </source>
</evidence>
<dbReference type="InterPro" id="IPR015914">
    <property type="entry name" value="PAPs_N"/>
</dbReference>
<dbReference type="GO" id="GO:0003993">
    <property type="term" value="F:acid phosphatase activity"/>
    <property type="evidence" value="ECO:0007669"/>
    <property type="project" value="UniProtKB-EC"/>
</dbReference>
<feature type="compositionally biased region" description="Polar residues" evidence="9">
    <location>
        <begin position="751"/>
        <end position="766"/>
    </location>
</feature>
<evidence type="ECO:0000256" key="2">
    <source>
        <dbReference type="ARBA" id="ARBA00008723"/>
    </source>
</evidence>
<feature type="coiled-coil region" evidence="8">
    <location>
        <begin position="1141"/>
        <end position="1182"/>
    </location>
</feature>
<evidence type="ECO:0000259" key="12">
    <source>
        <dbReference type="Pfam" id="PF16656"/>
    </source>
</evidence>
<dbReference type="Pfam" id="PF17808">
    <property type="entry name" value="fn3_PAP"/>
    <property type="match status" value="1"/>
</dbReference>